<evidence type="ECO:0000313" key="2">
    <source>
        <dbReference type="EMBL" id="CCQ47217.1"/>
    </source>
</evidence>
<dbReference type="Pfam" id="PF02423">
    <property type="entry name" value="OCD_Mu_crystall"/>
    <property type="match status" value="1"/>
</dbReference>
<dbReference type="InterPro" id="IPR003462">
    <property type="entry name" value="ODC_Mu_crystall"/>
</dbReference>
<dbReference type="EMBL" id="CAQI01000048">
    <property type="protein sequence ID" value="CCQ47217.1"/>
    <property type="molecule type" value="Genomic_DNA"/>
</dbReference>
<dbReference type="PANTHER" id="PTHR13812">
    <property type="entry name" value="KETIMINE REDUCTASE MU-CRYSTALLIN"/>
    <property type="match status" value="1"/>
</dbReference>
<accession>A0A024H5N2</accession>
<dbReference type="STRING" id="861266.ARTSIC4J27_3197"/>
<dbReference type="RefSeq" id="WP_050056087.1">
    <property type="nucleotide sequence ID" value="NZ_CAQI01000048.1"/>
</dbReference>
<proteinExistence type="inferred from homology"/>
<dbReference type="OrthoDB" id="7209364at2"/>
<sequence length="328" mass="33678">MTLVLTASVLETLADMPATIAAVEDAFAAIATGDACQPAPTSLHLPSSDGRFILMSGLGDAQGLAGVKLLADIPGNRDAGLPTQRSSIVLSDQQTGECLALLDGRVPTRVRTAAASAVASKHLARPNSSTLGLIGAGALAVAHVEAMLAVLPIDTVMVWSRSAATVEAFRAKISHLPVKVVAAGGVREAVEAADVLCTLTPSVEPLARGEWFLPGLHVNAVGARPRPTHREIDSEGMARSSLFVDSVATVTEKSGDLLMAVSEGALSVGDIRGELGQVVAGQVPGRRDESDITLFNSVGIGMQDVAIGRLLYNAAVEQGLGVRVDMAG</sequence>
<comment type="similarity">
    <text evidence="1">Belongs to the ornithine cyclodeaminase/mu-crystallin family.</text>
</comment>
<keyword evidence="3" id="KW-1185">Reference proteome</keyword>
<dbReference type="GO" id="GO:0019752">
    <property type="term" value="P:carboxylic acid metabolic process"/>
    <property type="evidence" value="ECO:0007669"/>
    <property type="project" value="UniProtKB-ARBA"/>
</dbReference>
<dbReference type="FunFam" id="3.40.50.720:FF:000311">
    <property type="entry name" value="Ornithine cyclodeaminase"/>
    <property type="match status" value="1"/>
</dbReference>
<evidence type="ECO:0000313" key="3">
    <source>
        <dbReference type="Proteomes" id="UP000035722"/>
    </source>
</evidence>
<dbReference type="SUPFAM" id="SSF51735">
    <property type="entry name" value="NAD(P)-binding Rossmann-fold domains"/>
    <property type="match status" value="1"/>
</dbReference>
<dbReference type="GO" id="GO:0016491">
    <property type="term" value="F:oxidoreductase activity"/>
    <property type="evidence" value="ECO:0007669"/>
    <property type="project" value="UniProtKB-ARBA"/>
</dbReference>
<dbReference type="Gene3D" id="3.30.1780.10">
    <property type="entry name" value="ornithine cyclodeaminase, domain 1"/>
    <property type="match status" value="1"/>
</dbReference>
<dbReference type="PIRSF" id="PIRSF001439">
    <property type="entry name" value="CryM"/>
    <property type="match status" value="1"/>
</dbReference>
<protein>
    <submittedName>
        <fullName evidence="2">Ornithine cyclodeaminase/mu-crystallin family protein</fullName>
    </submittedName>
</protein>
<name>A0A024H5N2_9MICC</name>
<dbReference type="PANTHER" id="PTHR13812:SF19">
    <property type="entry name" value="KETIMINE REDUCTASE MU-CRYSTALLIN"/>
    <property type="match status" value="1"/>
</dbReference>
<organism evidence="2 3">
    <name type="scientific">Pseudarthrobacter siccitolerans</name>
    <dbReference type="NCBI Taxonomy" id="861266"/>
    <lineage>
        <taxon>Bacteria</taxon>
        <taxon>Bacillati</taxon>
        <taxon>Actinomycetota</taxon>
        <taxon>Actinomycetes</taxon>
        <taxon>Micrococcales</taxon>
        <taxon>Micrococcaceae</taxon>
        <taxon>Pseudarthrobacter</taxon>
    </lineage>
</organism>
<evidence type="ECO:0000256" key="1">
    <source>
        <dbReference type="ARBA" id="ARBA00008903"/>
    </source>
</evidence>
<gene>
    <name evidence="2" type="ORF">ARTSIC4J27_3197</name>
</gene>
<dbReference type="InterPro" id="IPR023401">
    <property type="entry name" value="ODC_N"/>
</dbReference>
<reference evidence="3" key="1">
    <citation type="journal article" date="2014" name="Genome Announc.">
        <title>Genome Sequence of Arthrobacter siccitolerans 4J27, a Xeroprotectant-Producing Desiccation-Tolerant Microorganism.</title>
        <authorList>
            <person name="Manzanera M."/>
            <person name="Santa-Cruz-Calvo L."/>
            <person name="Vilchez J.I."/>
            <person name="Garcia-Fontana C."/>
            <person name="Silva-Castro G.A."/>
            <person name="Calvo C."/>
            <person name="Gonzalez-Lopez J."/>
        </authorList>
    </citation>
    <scope>NUCLEOTIDE SEQUENCE [LARGE SCALE GENOMIC DNA]</scope>
    <source>
        <strain evidence="3">4J27</strain>
    </source>
</reference>
<dbReference type="AlphaFoldDB" id="A0A024H5N2"/>
<dbReference type="InterPro" id="IPR036291">
    <property type="entry name" value="NAD(P)-bd_dom_sf"/>
</dbReference>
<comment type="caution">
    <text evidence="2">The sequence shown here is derived from an EMBL/GenBank/DDBJ whole genome shotgun (WGS) entry which is preliminary data.</text>
</comment>
<dbReference type="Gene3D" id="3.40.50.720">
    <property type="entry name" value="NAD(P)-binding Rossmann-like Domain"/>
    <property type="match status" value="1"/>
</dbReference>
<dbReference type="GO" id="GO:0005737">
    <property type="term" value="C:cytoplasm"/>
    <property type="evidence" value="ECO:0007669"/>
    <property type="project" value="TreeGrafter"/>
</dbReference>
<dbReference type="Proteomes" id="UP000035722">
    <property type="component" value="Unassembled WGS sequence"/>
</dbReference>